<evidence type="ECO:0000256" key="1">
    <source>
        <dbReference type="ARBA" id="ARBA00022801"/>
    </source>
</evidence>
<proteinExistence type="predicted"/>
<protein>
    <submittedName>
        <fullName evidence="3">NUDIX hydrolase</fullName>
    </submittedName>
</protein>
<dbReference type="SUPFAM" id="SSF55811">
    <property type="entry name" value="Nudix"/>
    <property type="match status" value="1"/>
</dbReference>
<evidence type="ECO:0000313" key="3">
    <source>
        <dbReference type="EMBL" id="GAA0758686.1"/>
    </source>
</evidence>
<keyword evidence="4" id="KW-1185">Reference proteome</keyword>
<dbReference type="CDD" id="cd18873">
    <property type="entry name" value="NUDIX_NadM_like"/>
    <property type="match status" value="1"/>
</dbReference>
<dbReference type="Proteomes" id="UP001500185">
    <property type="component" value="Unassembled WGS sequence"/>
</dbReference>
<keyword evidence="1 3" id="KW-0378">Hydrolase</keyword>
<dbReference type="InterPro" id="IPR000086">
    <property type="entry name" value="NUDIX_hydrolase_dom"/>
</dbReference>
<sequence>MSISQPINITADAVIFSRENQELNLLLIKRKNKPFKNHWALPGGFVDADELVVKACQRELKEETHLELNSDQLKFLGYYDKQDRDPRSRTIAFAFLAVIDNNTKVKADDDAVEAQWFNLQNLPELAFDHLEVINDAQKIYQTKIL</sequence>
<feature type="domain" description="Nudix hydrolase" evidence="2">
    <location>
        <begin position="6"/>
        <end position="141"/>
    </location>
</feature>
<organism evidence="3 4">
    <name type="scientific">Psychroflexus lacisalsi</name>
    <dbReference type="NCBI Taxonomy" id="503928"/>
    <lineage>
        <taxon>Bacteria</taxon>
        <taxon>Pseudomonadati</taxon>
        <taxon>Bacteroidota</taxon>
        <taxon>Flavobacteriia</taxon>
        <taxon>Flavobacteriales</taxon>
        <taxon>Flavobacteriaceae</taxon>
        <taxon>Psychroflexus</taxon>
    </lineage>
</organism>
<reference evidence="4" key="1">
    <citation type="journal article" date="2019" name="Int. J. Syst. Evol. Microbiol.">
        <title>The Global Catalogue of Microorganisms (GCM) 10K type strain sequencing project: providing services to taxonomists for standard genome sequencing and annotation.</title>
        <authorList>
            <consortium name="The Broad Institute Genomics Platform"/>
            <consortium name="The Broad Institute Genome Sequencing Center for Infectious Disease"/>
            <person name="Wu L."/>
            <person name="Ma J."/>
        </authorList>
    </citation>
    <scope>NUCLEOTIDE SEQUENCE [LARGE SCALE GENOMIC DNA]</scope>
    <source>
        <strain evidence="4">JCM 16231</strain>
    </source>
</reference>
<dbReference type="PANTHER" id="PTHR43736:SF5">
    <property type="entry name" value="NUDIX HYDROLASE DOMAIN-CONTAINING PROTEIN"/>
    <property type="match status" value="1"/>
</dbReference>
<gene>
    <name evidence="3" type="ORF">GCM10009433_16130</name>
</gene>
<dbReference type="PANTHER" id="PTHR43736">
    <property type="entry name" value="ADP-RIBOSE PYROPHOSPHATASE"/>
    <property type="match status" value="1"/>
</dbReference>
<dbReference type="InterPro" id="IPR020084">
    <property type="entry name" value="NUDIX_hydrolase_CS"/>
</dbReference>
<evidence type="ECO:0000259" key="2">
    <source>
        <dbReference type="PROSITE" id="PS51462"/>
    </source>
</evidence>
<name>A0ABP3VHC9_9FLAO</name>
<dbReference type="EMBL" id="BAAAGG010000005">
    <property type="protein sequence ID" value="GAA0758686.1"/>
    <property type="molecule type" value="Genomic_DNA"/>
</dbReference>
<dbReference type="InterPro" id="IPR015797">
    <property type="entry name" value="NUDIX_hydrolase-like_dom_sf"/>
</dbReference>
<dbReference type="PROSITE" id="PS00893">
    <property type="entry name" value="NUDIX_BOX"/>
    <property type="match status" value="1"/>
</dbReference>
<dbReference type="PROSITE" id="PS51462">
    <property type="entry name" value="NUDIX"/>
    <property type="match status" value="1"/>
</dbReference>
<dbReference type="Pfam" id="PF00293">
    <property type="entry name" value="NUDIX"/>
    <property type="match status" value="1"/>
</dbReference>
<dbReference type="Gene3D" id="3.90.79.10">
    <property type="entry name" value="Nucleoside Triphosphate Pyrophosphohydrolase"/>
    <property type="match status" value="1"/>
</dbReference>
<dbReference type="RefSeq" id="WP_224454137.1">
    <property type="nucleotide sequence ID" value="NZ_BAAAGG010000005.1"/>
</dbReference>
<dbReference type="GO" id="GO:0016787">
    <property type="term" value="F:hydrolase activity"/>
    <property type="evidence" value="ECO:0007669"/>
    <property type="project" value="UniProtKB-KW"/>
</dbReference>
<accession>A0ABP3VHC9</accession>
<evidence type="ECO:0000313" key="4">
    <source>
        <dbReference type="Proteomes" id="UP001500185"/>
    </source>
</evidence>
<comment type="caution">
    <text evidence="3">The sequence shown here is derived from an EMBL/GenBank/DDBJ whole genome shotgun (WGS) entry which is preliminary data.</text>
</comment>